<sequence length="101" mass="10489">MREQVHSNLPGLHVEAQADNTVDRLLAYGRVVGSRIADEGEAAAQALRLLGNAVSRQASVLAYIDGFSATAIAAAMCWLLAAFVPRAVPVSTAPAAGPKPH</sequence>
<proteinExistence type="predicted"/>
<keyword evidence="1" id="KW-1133">Transmembrane helix</keyword>
<keyword evidence="1" id="KW-0472">Membrane</keyword>
<protein>
    <submittedName>
        <fullName evidence="2">MFS transporter, DHA2 family, multidrug resistance protein</fullName>
    </submittedName>
</protein>
<evidence type="ECO:0000313" key="3">
    <source>
        <dbReference type="Proteomes" id="UP000198925"/>
    </source>
</evidence>
<evidence type="ECO:0000313" key="2">
    <source>
        <dbReference type="EMBL" id="SDC95403.1"/>
    </source>
</evidence>
<dbReference type="EMBL" id="FMZX01000003">
    <property type="protein sequence ID" value="SDC95403.1"/>
    <property type="molecule type" value="Genomic_DNA"/>
</dbReference>
<dbReference type="Proteomes" id="UP000198925">
    <property type="component" value="Unassembled WGS sequence"/>
</dbReference>
<gene>
    <name evidence="2" type="ORF">SAMN04487779_1003168</name>
</gene>
<accession>A0A1G6QSW9</accession>
<evidence type="ECO:0000256" key="1">
    <source>
        <dbReference type="SAM" id="Phobius"/>
    </source>
</evidence>
<reference evidence="2 3" key="1">
    <citation type="submission" date="2016-10" db="EMBL/GenBank/DDBJ databases">
        <authorList>
            <person name="de Groot N.N."/>
        </authorList>
    </citation>
    <scope>NUCLEOTIDE SEQUENCE [LARGE SCALE GENOMIC DNA]</scope>
    <source>
        <strain evidence="2 3">CPCC 100156</strain>
    </source>
</reference>
<keyword evidence="3" id="KW-1185">Reference proteome</keyword>
<keyword evidence="1" id="KW-0812">Transmembrane</keyword>
<dbReference type="AlphaFoldDB" id="A0A1G6QSW9"/>
<feature type="transmembrane region" description="Helical" evidence="1">
    <location>
        <begin position="60"/>
        <end position="84"/>
    </location>
</feature>
<organism evidence="2 3">
    <name type="scientific">Belnapia rosea</name>
    <dbReference type="NCBI Taxonomy" id="938405"/>
    <lineage>
        <taxon>Bacteria</taxon>
        <taxon>Pseudomonadati</taxon>
        <taxon>Pseudomonadota</taxon>
        <taxon>Alphaproteobacteria</taxon>
        <taxon>Acetobacterales</taxon>
        <taxon>Roseomonadaceae</taxon>
        <taxon>Belnapia</taxon>
    </lineage>
</organism>
<dbReference type="STRING" id="938405.SAMN02927895_02635"/>
<name>A0A1G6QSW9_9PROT</name>